<evidence type="ECO:0000313" key="6">
    <source>
        <dbReference type="Proteomes" id="UP000515158"/>
    </source>
</evidence>
<dbReference type="GeneID" id="117642737"/>
<dbReference type="AlphaFoldDB" id="A0A6P8YBV6"/>
<dbReference type="PANTHER" id="PTHR31025:SF22">
    <property type="entry name" value="IP13529P"/>
    <property type="match status" value="1"/>
</dbReference>
<keyword evidence="1 2" id="KW-0053">Apoptosis</keyword>
<feature type="coiled-coil region" evidence="3">
    <location>
        <begin position="377"/>
        <end position="404"/>
    </location>
</feature>
<proteinExistence type="predicted"/>
<protein>
    <submittedName>
        <fullName evidence="7">Uncharacterized protein LOC117642737 isoform X1</fullName>
    </submittedName>
</protein>
<evidence type="ECO:0000256" key="2">
    <source>
        <dbReference type="PROSITE-ProRule" id="PRU00447"/>
    </source>
</evidence>
<dbReference type="PANTHER" id="PTHR31025">
    <property type="entry name" value="SI:CH211-196P9.1-RELATED"/>
    <property type="match status" value="1"/>
</dbReference>
<reference evidence="7" key="1">
    <citation type="submission" date="2025-08" db="UniProtKB">
        <authorList>
            <consortium name="RefSeq"/>
        </authorList>
    </citation>
    <scope>IDENTIFICATION</scope>
    <source>
        <tissue evidence="7">Total insect</tissue>
    </source>
</reference>
<dbReference type="RefSeq" id="XP_034237118.1">
    <property type="nucleotide sequence ID" value="XM_034381227.1"/>
</dbReference>
<sequence length="556" mass="62766">MVWCHPTFLRLKMGVFTVRGRAAHPKVLIAKSTLSDLTTAAALKLKLPTATYQVFLERNGALIDEDELLSALGEADLVVLPEGEDFASLSAPAVHLNPLSPLTPTQHHSPNTSQSAFSHSTPNMRQSGSLISSSITSFPWSAVQDMERKLQSGTANVTKDRKLLIHELAAYMDSKKDYTRGTCSFLTKELYSRFSDAFPIVDADGVKLSSGKVEFLASLYERVNFVKPKQLKEKKRKRSLEKENDEEDFFLRTYSHQKNEKFDSYGCVAWQPTLSYEESEEDQENMRKELIELNETDTYSARVGPLMEKSYFLQRSHINNRTAELKPVLKLWPFLYTPCFLLKHADMLLGKDVRSVFERTVETRGILIYRLMKSHVVTKTTKRLVEMKALIDKAEEAGSNLRSNVPFTLAAFVLVILHFQEDMDSVLRVVDPGTSQADLEAIDSDRPILIVKGRSLFDESATAQILCENSILIRESSAAKGFLYLIICYYAYNYNYASEAQGFLEFLQRFYLKINPESGHKRGPKAKKGTVVHPKVRKLICQIALTASATENSIVS</sequence>
<keyword evidence="6" id="KW-1185">Reference proteome</keyword>
<gene>
    <name evidence="7" type="primary">LOC117642737</name>
</gene>
<feature type="domain" description="CIDE-N" evidence="5">
    <location>
        <begin position="12"/>
        <end position="88"/>
    </location>
</feature>
<keyword evidence="3" id="KW-0175">Coiled coil</keyword>
<feature type="region of interest" description="Disordered" evidence="4">
    <location>
        <begin position="98"/>
        <end position="129"/>
    </location>
</feature>
<dbReference type="InterPro" id="IPR003508">
    <property type="entry name" value="CIDE-N_dom"/>
</dbReference>
<evidence type="ECO:0000259" key="5">
    <source>
        <dbReference type="PROSITE" id="PS51135"/>
    </source>
</evidence>
<dbReference type="Proteomes" id="UP000515158">
    <property type="component" value="Unplaced"/>
</dbReference>
<dbReference type="KEGG" id="tpal:117642737"/>
<name>A0A6P8YBV6_THRPL</name>
<dbReference type="GO" id="GO:0006915">
    <property type="term" value="P:apoptotic process"/>
    <property type="evidence" value="ECO:0007669"/>
    <property type="project" value="UniProtKB-UniRule"/>
</dbReference>
<evidence type="ECO:0000256" key="3">
    <source>
        <dbReference type="SAM" id="Coils"/>
    </source>
</evidence>
<dbReference type="InParanoid" id="A0A6P8YBV6"/>
<accession>A0A6P8YBV6</accession>
<evidence type="ECO:0000313" key="7">
    <source>
        <dbReference type="RefSeq" id="XP_034237118.1"/>
    </source>
</evidence>
<organism evidence="7">
    <name type="scientific">Thrips palmi</name>
    <name type="common">Melon thrips</name>
    <dbReference type="NCBI Taxonomy" id="161013"/>
    <lineage>
        <taxon>Eukaryota</taxon>
        <taxon>Metazoa</taxon>
        <taxon>Ecdysozoa</taxon>
        <taxon>Arthropoda</taxon>
        <taxon>Hexapoda</taxon>
        <taxon>Insecta</taxon>
        <taxon>Pterygota</taxon>
        <taxon>Neoptera</taxon>
        <taxon>Paraneoptera</taxon>
        <taxon>Thysanoptera</taxon>
        <taxon>Terebrantia</taxon>
        <taxon>Thripoidea</taxon>
        <taxon>Thripidae</taxon>
        <taxon>Thrips</taxon>
    </lineage>
</organism>
<feature type="compositionally biased region" description="Polar residues" evidence="4">
    <location>
        <begin position="100"/>
        <end position="126"/>
    </location>
</feature>
<dbReference type="PROSITE" id="PS51135">
    <property type="entry name" value="CIDE_N"/>
    <property type="match status" value="1"/>
</dbReference>
<dbReference type="OrthoDB" id="7700249at2759"/>
<evidence type="ECO:0000256" key="4">
    <source>
        <dbReference type="SAM" id="MobiDB-lite"/>
    </source>
</evidence>
<dbReference type="Gene3D" id="3.10.20.10">
    <property type="match status" value="1"/>
</dbReference>
<evidence type="ECO:0000256" key="1">
    <source>
        <dbReference type="ARBA" id="ARBA00022703"/>
    </source>
</evidence>